<dbReference type="AlphaFoldDB" id="A0AAV9IIQ3"/>
<dbReference type="InterPro" id="IPR036188">
    <property type="entry name" value="FAD/NAD-bd_sf"/>
</dbReference>
<keyword evidence="2" id="KW-0784">Thiamine biosynthesis</keyword>
<dbReference type="PANTHER" id="PTHR13847:SF289">
    <property type="entry name" value="GLYCINE OXIDASE"/>
    <property type="match status" value="1"/>
</dbReference>
<evidence type="ECO:0000256" key="3">
    <source>
        <dbReference type="ARBA" id="ARBA00023002"/>
    </source>
</evidence>
<dbReference type="PRINTS" id="PR00411">
    <property type="entry name" value="PNDRDTASEI"/>
</dbReference>
<dbReference type="PANTHER" id="PTHR13847">
    <property type="entry name" value="SARCOSINE DEHYDROGENASE-RELATED"/>
    <property type="match status" value="1"/>
</dbReference>
<dbReference type="SUPFAM" id="SSF51905">
    <property type="entry name" value="FAD/NAD(P)-binding domain"/>
    <property type="match status" value="1"/>
</dbReference>
<name>A0AAV9IIQ3_9RHOD</name>
<dbReference type="GO" id="GO:0009228">
    <property type="term" value="P:thiamine biosynthetic process"/>
    <property type="evidence" value="ECO:0007669"/>
    <property type="project" value="UniProtKB-KW"/>
</dbReference>
<evidence type="ECO:0000256" key="1">
    <source>
        <dbReference type="ARBA" id="ARBA00004948"/>
    </source>
</evidence>
<comment type="caution">
    <text evidence="6">The sequence shown here is derived from an EMBL/GenBank/DDBJ whole genome shotgun (WGS) entry which is preliminary data.</text>
</comment>
<keyword evidence="3" id="KW-0560">Oxidoreductase</keyword>
<feature type="domain" description="FAD dependent oxidoreductase" evidence="5">
    <location>
        <begin position="65"/>
        <end position="399"/>
    </location>
</feature>
<evidence type="ECO:0000313" key="6">
    <source>
        <dbReference type="EMBL" id="KAK4527128.1"/>
    </source>
</evidence>
<dbReference type="GO" id="GO:0050660">
    <property type="term" value="F:flavin adenine dinucleotide binding"/>
    <property type="evidence" value="ECO:0007669"/>
    <property type="project" value="InterPro"/>
</dbReference>
<accession>A0AAV9IIQ3</accession>
<feature type="compositionally biased region" description="Polar residues" evidence="4">
    <location>
        <begin position="560"/>
        <end position="570"/>
    </location>
</feature>
<dbReference type="NCBIfam" id="TIGR02352">
    <property type="entry name" value="thiamin_ThiO"/>
    <property type="match status" value="1"/>
</dbReference>
<gene>
    <name evidence="6" type="ORF">GAYE_SCF35G5050</name>
</gene>
<reference evidence="6 7" key="1">
    <citation type="submission" date="2022-07" db="EMBL/GenBank/DDBJ databases">
        <title>Genome-wide signatures of adaptation to extreme environments.</title>
        <authorList>
            <person name="Cho C.H."/>
            <person name="Yoon H.S."/>
        </authorList>
    </citation>
    <scope>NUCLEOTIDE SEQUENCE [LARGE SCALE GENOMIC DNA]</scope>
    <source>
        <strain evidence="6 7">108.79 E11</strain>
    </source>
</reference>
<dbReference type="Gene3D" id="3.30.9.10">
    <property type="entry name" value="D-Amino Acid Oxidase, subunit A, domain 2"/>
    <property type="match status" value="1"/>
</dbReference>
<dbReference type="Gene3D" id="3.50.50.60">
    <property type="entry name" value="FAD/NAD(P)-binding domain"/>
    <property type="match status" value="1"/>
</dbReference>
<feature type="region of interest" description="Disordered" evidence="4">
    <location>
        <begin position="518"/>
        <end position="570"/>
    </location>
</feature>
<feature type="compositionally biased region" description="Polar residues" evidence="4">
    <location>
        <begin position="604"/>
        <end position="618"/>
    </location>
</feature>
<dbReference type="GO" id="GO:0016491">
    <property type="term" value="F:oxidoreductase activity"/>
    <property type="evidence" value="ECO:0007669"/>
    <property type="project" value="UniProtKB-KW"/>
</dbReference>
<dbReference type="InterPro" id="IPR012727">
    <property type="entry name" value="Gly_oxidase_ThiO"/>
</dbReference>
<evidence type="ECO:0000256" key="4">
    <source>
        <dbReference type="SAM" id="MobiDB-lite"/>
    </source>
</evidence>
<dbReference type="GO" id="GO:0005737">
    <property type="term" value="C:cytoplasm"/>
    <property type="evidence" value="ECO:0007669"/>
    <property type="project" value="TreeGrafter"/>
</dbReference>
<dbReference type="Proteomes" id="UP001300502">
    <property type="component" value="Unassembled WGS sequence"/>
</dbReference>
<evidence type="ECO:0000256" key="2">
    <source>
        <dbReference type="ARBA" id="ARBA00022977"/>
    </source>
</evidence>
<evidence type="ECO:0000313" key="7">
    <source>
        <dbReference type="Proteomes" id="UP001300502"/>
    </source>
</evidence>
<keyword evidence="7" id="KW-1185">Reference proteome</keyword>
<feature type="compositionally biased region" description="Low complexity" evidence="4">
    <location>
        <begin position="540"/>
        <end position="559"/>
    </location>
</feature>
<protein>
    <recommendedName>
        <fullName evidence="5">FAD dependent oxidoreductase domain-containing protein</fullName>
    </recommendedName>
</protein>
<evidence type="ECO:0000259" key="5">
    <source>
        <dbReference type="Pfam" id="PF01266"/>
    </source>
</evidence>
<dbReference type="EMBL" id="JANCYU010000048">
    <property type="protein sequence ID" value="KAK4527128.1"/>
    <property type="molecule type" value="Genomic_DNA"/>
</dbReference>
<dbReference type="InterPro" id="IPR006076">
    <property type="entry name" value="FAD-dep_OxRdtase"/>
</dbReference>
<organism evidence="6 7">
    <name type="scientific">Galdieria yellowstonensis</name>
    <dbReference type="NCBI Taxonomy" id="3028027"/>
    <lineage>
        <taxon>Eukaryota</taxon>
        <taxon>Rhodophyta</taxon>
        <taxon>Bangiophyceae</taxon>
        <taxon>Galdieriales</taxon>
        <taxon>Galdieriaceae</taxon>
        <taxon>Galdieria</taxon>
    </lineage>
</organism>
<dbReference type="SUPFAM" id="SSF54373">
    <property type="entry name" value="FAD-linked reductases, C-terminal domain"/>
    <property type="match status" value="1"/>
</dbReference>
<dbReference type="Pfam" id="PF01266">
    <property type="entry name" value="DAO"/>
    <property type="match status" value="1"/>
</dbReference>
<proteinExistence type="predicted"/>
<feature type="region of interest" description="Disordered" evidence="4">
    <location>
        <begin position="604"/>
        <end position="631"/>
    </location>
</feature>
<sequence length="655" mass="72901">MAFVHGFGLYWKPFVSKHKSDSSRIHSKYKSRKISKDFVTPIRRNFSFTLNSDQLSQSTLKCSSDLVVIGGGLIGLSTAWEAAKLGAKVTVIVGSEVTSATLAAAGMLAPQGERLEEGPLLQLCVASRSLYPAFVEEVELTSGLTTDFSASGFLCPSFGDDSVSTWKPPTQGGYQQWLSKKELLAFEPLLNEQVVGGWWFPEDCHINNKKLYDSLKAACKRVGVQFIHSFVDNMVSSNNRVTKLFLSTGQVISADRIVVATGCWLRKLIPLPVYPQKGQMISLCNENGVVSLQRVIYGDGVYIVPRKSGEIVLGATVEDNCAVDFRTSAGGIYKVLEQSLKLVPFLSQLPMKATWTGYRPTTPDLLPIFGKLWYDNVSVCTGHHRNGILLAPISGKIASRIALDMKLNDIVEQADIVNAFSVERFSLGNMRDRSTMEDKSRRKMMIENEVDKEPWNQHVALHHKDSENLSITSSSHNNNHNNIKEEKETTEVKLWQVGDDGNLIPIYYRQTPESLLNSEGYGDFEEQIPPGSFGVASNWNNENRNGVVGSSSSSGNKSNTLGKDSSTNEWSRNTDAYLDISTGVDDDNYERELRKAILSNLQFQGTSTKETKPSSMEKSSMEDTKEKSLETKDNDEYREWFKFYENADTSQNIPC</sequence>
<comment type="pathway">
    <text evidence="1">Cofactor biosynthesis; thiamine diphosphate biosynthesis.</text>
</comment>
<feature type="compositionally biased region" description="Basic and acidic residues" evidence="4">
    <location>
        <begin position="619"/>
        <end position="631"/>
    </location>
</feature>